<reference evidence="1 2" key="1">
    <citation type="submission" date="2021-08" db="EMBL/GenBank/DDBJ databases">
        <authorList>
            <person name="Peeters C."/>
        </authorList>
    </citation>
    <scope>NUCLEOTIDE SEQUENCE [LARGE SCALE GENOMIC DNA]</scope>
    <source>
        <strain evidence="1 2">LMG 23992</strain>
    </source>
</reference>
<evidence type="ECO:0000313" key="2">
    <source>
        <dbReference type="Proteomes" id="UP000727654"/>
    </source>
</evidence>
<proteinExistence type="predicted"/>
<evidence type="ECO:0000313" key="1">
    <source>
        <dbReference type="EMBL" id="CAG9165950.1"/>
    </source>
</evidence>
<dbReference type="RefSeq" id="WP_224078335.1">
    <property type="nucleotide sequence ID" value="NZ_CAJZAI010000001.1"/>
</dbReference>
<accession>A0ABN7XXR9</accession>
<keyword evidence="2" id="KW-1185">Reference proteome</keyword>
<organism evidence="1 2">
    <name type="scientific">Cupriavidus laharis</name>
    <dbReference type="NCBI Taxonomy" id="151654"/>
    <lineage>
        <taxon>Bacteria</taxon>
        <taxon>Pseudomonadati</taxon>
        <taxon>Pseudomonadota</taxon>
        <taxon>Betaproteobacteria</taxon>
        <taxon>Burkholderiales</taxon>
        <taxon>Burkholderiaceae</taxon>
        <taxon>Cupriavidus</taxon>
    </lineage>
</organism>
<name>A0ABN7XXR9_9BURK</name>
<evidence type="ECO:0008006" key="3">
    <source>
        <dbReference type="Google" id="ProtNLM"/>
    </source>
</evidence>
<dbReference type="Proteomes" id="UP000727654">
    <property type="component" value="Unassembled WGS sequence"/>
</dbReference>
<comment type="caution">
    <text evidence="1">The sequence shown here is derived from an EMBL/GenBank/DDBJ whole genome shotgun (WGS) entry which is preliminary data.</text>
</comment>
<dbReference type="EMBL" id="CAJZAI010000001">
    <property type="protein sequence ID" value="CAG9165950.1"/>
    <property type="molecule type" value="Genomic_DNA"/>
</dbReference>
<protein>
    <recommendedName>
        <fullName evidence="3">Phasin family protein</fullName>
    </recommendedName>
</protein>
<sequence length="162" mass="17568">MSQPTDPTFEFIRSGHQAALRVLILMEEARQATLKLQVKALEDDIKGARRILAAMSEAPDWNTFHGMPTKLLAEQVERNADFARAAGKLSIELGTGLFEQFRAGTEQWAELQRNALSAGSGYVPPLAESVKGMFDNVSQAMMWPGLKTADPAAATTTTTTGS</sequence>
<gene>
    <name evidence="1" type="ORF">LMG23992_00650</name>
</gene>